<dbReference type="SUPFAM" id="SSF52833">
    <property type="entry name" value="Thioredoxin-like"/>
    <property type="match status" value="1"/>
</dbReference>
<dbReference type="InterPro" id="IPR004045">
    <property type="entry name" value="Glutathione_S-Trfase_N"/>
</dbReference>
<evidence type="ECO:0000313" key="5">
    <source>
        <dbReference type="EMBL" id="MBB6092496.1"/>
    </source>
</evidence>
<feature type="domain" description="GST C-terminal" evidence="4">
    <location>
        <begin position="84"/>
        <end position="217"/>
    </location>
</feature>
<feature type="domain" description="GST N-terminal" evidence="3">
    <location>
        <begin position="1"/>
        <end position="80"/>
    </location>
</feature>
<dbReference type="Proteomes" id="UP000588068">
    <property type="component" value="Unassembled WGS sequence"/>
</dbReference>
<proteinExistence type="inferred from homology"/>
<dbReference type="Pfam" id="PF00043">
    <property type="entry name" value="GST_C"/>
    <property type="match status" value="1"/>
</dbReference>
<dbReference type="PROSITE" id="PS50405">
    <property type="entry name" value="GST_CTER"/>
    <property type="match status" value="1"/>
</dbReference>
<protein>
    <submittedName>
        <fullName evidence="5">Glutathione S-transferase</fullName>
        <ecNumber evidence="5">2.5.1.18</ecNumber>
    </submittedName>
</protein>
<dbReference type="InterPro" id="IPR036249">
    <property type="entry name" value="Thioredoxin-like_sf"/>
</dbReference>
<keyword evidence="5" id="KW-0808">Transferase</keyword>
<sequence length="232" mass="26523">MKLYYHPVSTTSRPIMLFAADNRVELEYQLVDIVAGEHVQPAFASINPNQAVPVLDDDGFRLTESSAILKYLADRVGSRAYPIDPRQRARVNERMDWFNTGLSRELCYGFIYPQLFPNHQRPDGHAQQQTLAWGRTNALRWLQVLDERWIGPYNDYVCGNQITIADYFGIASVTLGEAAHIDFSAWPNISRWIARMKDRPAWSVANDAFYTYLVKPYVNASFESLSLQARAA</sequence>
<organism evidence="5 6">
    <name type="scientific">Povalibacter uvarum</name>
    <dbReference type="NCBI Taxonomy" id="732238"/>
    <lineage>
        <taxon>Bacteria</taxon>
        <taxon>Pseudomonadati</taxon>
        <taxon>Pseudomonadota</taxon>
        <taxon>Gammaproteobacteria</taxon>
        <taxon>Steroidobacterales</taxon>
        <taxon>Steroidobacteraceae</taxon>
        <taxon>Povalibacter</taxon>
    </lineage>
</organism>
<dbReference type="SFLD" id="SFLDG00358">
    <property type="entry name" value="Main_(cytGST)"/>
    <property type="match status" value="1"/>
</dbReference>
<dbReference type="Pfam" id="PF02798">
    <property type="entry name" value="GST_N"/>
    <property type="match status" value="1"/>
</dbReference>
<evidence type="ECO:0000259" key="3">
    <source>
        <dbReference type="PROSITE" id="PS50404"/>
    </source>
</evidence>
<keyword evidence="6" id="KW-1185">Reference proteome</keyword>
<dbReference type="SUPFAM" id="SSF47616">
    <property type="entry name" value="GST C-terminal domain-like"/>
    <property type="match status" value="1"/>
</dbReference>
<comment type="subunit">
    <text evidence="1">Homodimer.</text>
</comment>
<evidence type="ECO:0000256" key="2">
    <source>
        <dbReference type="RuleBase" id="RU003494"/>
    </source>
</evidence>
<dbReference type="InterPro" id="IPR040079">
    <property type="entry name" value="Glutathione_S-Trfase"/>
</dbReference>
<dbReference type="Gene3D" id="1.20.1050.10">
    <property type="match status" value="1"/>
</dbReference>
<dbReference type="GO" id="GO:0006749">
    <property type="term" value="P:glutathione metabolic process"/>
    <property type="evidence" value="ECO:0007669"/>
    <property type="project" value="TreeGrafter"/>
</dbReference>
<dbReference type="InterPro" id="IPR004046">
    <property type="entry name" value="GST_C"/>
</dbReference>
<dbReference type="EMBL" id="JACHHZ010000002">
    <property type="protein sequence ID" value="MBB6092496.1"/>
    <property type="molecule type" value="Genomic_DNA"/>
</dbReference>
<dbReference type="InterPro" id="IPR036282">
    <property type="entry name" value="Glutathione-S-Trfase_C_sf"/>
</dbReference>
<accession>A0A841HI71</accession>
<comment type="similarity">
    <text evidence="2">Belongs to the GST superfamily.</text>
</comment>
<evidence type="ECO:0000313" key="6">
    <source>
        <dbReference type="Proteomes" id="UP000588068"/>
    </source>
</evidence>
<dbReference type="PANTHER" id="PTHR43969:SF9">
    <property type="entry name" value="GLUTATHIONE S TRANSFERASE D10, ISOFORM A-RELATED"/>
    <property type="match status" value="1"/>
</dbReference>
<comment type="caution">
    <text evidence="5">The sequence shown here is derived from an EMBL/GenBank/DDBJ whole genome shotgun (WGS) entry which is preliminary data.</text>
</comment>
<dbReference type="EC" id="2.5.1.18" evidence="5"/>
<reference evidence="5 6" key="1">
    <citation type="submission" date="2020-08" db="EMBL/GenBank/DDBJ databases">
        <title>Genomic Encyclopedia of Type Strains, Phase IV (KMG-IV): sequencing the most valuable type-strain genomes for metagenomic binning, comparative biology and taxonomic classification.</title>
        <authorList>
            <person name="Goeker M."/>
        </authorList>
    </citation>
    <scope>NUCLEOTIDE SEQUENCE [LARGE SCALE GENOMIC DNA]</scope>
    <source>
        <strain evidence="5 6">DSM 26723</strain>
    </source>
</reference>
<evidence type="ECO:0000256" key="1">
    <source>
        <dbReference type="ARBA" id="ARBA00011738"/>
    </source>
</evidence>
<dbReference type="GO" id="GO:0004364">
    <property type="term" value="F:glutathione transferase activity"/>
    <property type="evidence" value="ECO:0007669"/>
    <property type="project" value="UniProtKB-EC"/>
</dbReference>
<dbReference type="AlphaFoldDB" id="A0A841HI71"/>
<dbReference type="RefSeq" id="WP_184330292.1">
    <property type="nucleotide sequence ID" value="NZ_JACHHZ010000002.1"/>
</dbReference>
<name>A0A841HI71_9GAMM</name>
<dbReference type="Gene3D" id="3.40.30.10">
    <property type="entry name" value="Glutaredoxin"/>
    <property type="match status" value="1"/>
</dbReference>
<dbReference type="PROSITE" id="PS50404">
    <property type="entry name" value="GST_NTER"/>
    <property type="match status" value="1"/>
</dbReference>
<dbReference type="PANTHER" id="PTHR43969">
    <property type="entry name" value="GLUTATHIONE S TRANSFERASE D10, ISOFORM A-RELATED"/>
    <property type="match status" value="1"/>
</dbReference>
<dbReference type="InterPro" id="IPR010987">
    <property type="entry name" value="Glutathione-S-Trfase_C-like"/>
</dbReference>
<gene>
    <name evidence="5" type="ORF">HNQ60_001374</name>
</gene>
<dbReference type="SFLD" id="SFLDS00019">
    <property type="entry name" value="Glutathione_Transferase_(cytos"/>
    <property type="match status" value="1"/>
</dbReference>
<evidence type="ECO:0000259" key="4">
    <source>
        <dbReference type="PROSITE" id="PS50405"/>
    </source>
</evidence>